<reference evidence="2 4" key="1">
    <citation type="journal article" date="2012" name="Nature">
        <title>Algal genomes reveal evolutionary mosaicism and the fate of nucleomorphs.</title>
        <authorList>
            <consortium name="DOE Joint Genome Institute"/>
            <person name="Curtis B.A."/>
            <person name="Tanifuji G."/>
            <person name="Burki F."/>
            <person name="Gruber A."/>
            <person name="Irimia M."/>
            <person name="Maruyama S."/>
            <person name="Arias M.C."/>
            <person name="Ball S.G."/>
            <person name="Gile G.H."/>
            <person name="Hirakawa Y."/>
            <person name="Hopkins J.F."/>
            <person name="Kuo A."/>
            <person name="Rensing S.A."/>
            <person name="Schmutz J."/>
            <person name="Symeonidi A."/>
            <person name="Elias M."/>
            <person name="Eveleigh R.J."/>
            <person name="Herman E.K."/>
            <person name="Klute M.J."/>
            <person name="Nakayama T."/>
            <person name="Obornik M."/>
            <person name="Reyes-Prieto A."/>
            <person name="Armbrust E.V."/>
            <person name="Aves S.J."/>
            <person name="Beiko R.G."/>
            <person name="Coutinho P."/>
            <person name="Dacks J.B."/>
            <person name="Durnford D.G."/>
            <person name="Fast N.M."/>
            <person name="Green B.R."/>
            <person name="Grisdale C.J."/>
            <person name="Hempel F."/>
            <person name="Henrissat B."/>
            <person name="Hoppner M.P."/>
            <person name="Ishida K."/>
            <person name="Kim E."/>
            <person name="Koreny L."/>
            <person name="Kroth P.G."/>
            <person name="Liu Y."/>
            <person name="Malik S.B."/>
            <person name="Maier U.G."/>
            <person name="McRose D."/>
            <person name="Mock T."/>
            <person name="Neilson J.A."/>
            <person name="Onodera N.T."/>
            <person name="Poole A.M."/>
            <person name="Pritham E.J."/>
            <person name="Richards T.A."/>
            <person name="Rocap G."/>
            <person name="Roy S.W."/>
            <person name="Sarai C."/>
            <person name="Schaack S."/>
            <person name="Shirato S."/>
            <person name="Slamovits C.H."/>
            <person name="Spencer D.F."/>
            <person name="Suzuki S."/>
            <person name="Worden A.Z."/>
            <person name="Zauner S."/>
            <person name="Barry K."/>
            <person name="Bell C."/>
            <person name="Bharti A.K."/>
            <person name="Crow J.A."/>
            <person name="Grimwood J."/>
            <person name="Kramer R."/>
            <person name="Lindquist E."/>
            <person name="Lucas S."/>
            <person name="Salamov A."/>
            <person name="McFadden G.I."/>
            <person name="Lane C.E."/>
            <person name="Keeling P.J."/>
            <person name="Gray M.W."/>
            <person name="Grigoriev I.V."/>
            <person name="Archibald J.M."/>
        </authorList>
    </citation>
    <scope>NUCLEOTIDE SEQUENCE</scope>
    <source>
        <strain evidence="2 4">CCMP2712</strain>
    </source>
</reference>
<protein>
    <submittedName>
        <fullName evidence="2 3">Uncharacterized protein</fullName>
    </submittedName>
</protein>
<accession>L1JXM8</accession>
<gene>
    <name evidence="2" type="ORF">GUITHDRAFT_101010</name>
</gene>
<keyword evidence="1" id="KW-0175">Coiled coil</keyword>
<proteinExistence type="predicted"/>
<dbReference type="GeneID" id="17310201"/>
<dbReference type="HOGENOM" id="CLU_895587_0_0_1"/>
<dbReference type="Proteomes" id="UP000011087">
    <property type="component" value="Unassembled WGS sequence"/>
</dbReference>
<reference evidence="3" key="3">
    <citation type="submission" date="2015-06" db="UniProtKB">
        <authorList>
            <consortium name="EnsemblProtists"/>
        </authorList>
    </citation>
    <scope>IDENTIFICATION</scope>
</reference>
<dbReference type="PaxDb" id="55529-EKX53306"/>
<organism evidence="2">
    <name type="scientific">Guillardia theta (strain CCMP2712)</name>
    <name type="common">Cryptophyte</name>
    <dbReference type="NCBI Taxonomy" id="905079"/>
    <lineage>
        <taxon>Eukaryota</taxon>
        <taxon>Cryptophyceae</taxon>
        <taxon>Pyrenomonadales</taxon>
        <taxon>Geminigeraceae</taxon>
        <taxon>Guillardia</taxon>
    </lineage>
</organism>
<dbReference type="RefSeq" id="XP_005840286.1">
    <property type="nucleotide sequence ID" value="XM_005840229.1"/>
</dbReference>
<keyword evidence="4" id="KW-1185">Reference proteome</keyword>
<evidence type="ECO:0000313" key="2">
    <source>
        <dbReference type="EMBL" id="EKX53306.1"/>
    </source>
</evidence>
<name>L1JXM8_GUITC</name>
<dbReference type="EMBL" id="JH992970">
    <property type="protein sequence ID" value="EKX53306.1"/>
    <property type="molecule type" value="Genomic_DNA"/>
</dbReference>
<evidence type="ECO:0000256" key="1">
    <source>
        <dbReference type="SAM" id="Coils"/>
    </source>
</evidence>
<reference evidence="4" key="2">
    <citation type="submission" date="2012-11" db="EMBL/GenBank/DDBJ databases">
        <authorList>
            <person name="Kuo A."/>
            <person name="Curtis B.A."/>
            <person name="Tanifuji G."/>
            <person name="Burki F."/>
            <person name="Gruber A."/>
            <person name="Irimia M."/>
            <person name="Maruyama S."/>
            <person name="Arias M.C."/>
            <person name="Ball S.G."/>
            <person name="Gile G.H."/>
            <person name="Hirakawa Y."/>
            <person name="Hopkins J.F."/>
            <person name="Rensing S.A."/>
            <person name="Schmutz J."/>
            <person name="Symeonidi A."/>
            <person name="Elias M."/>
            <person name="Eveleigh R.J."/>
            <person name="Herman E.K."/>
            <person name="Klute M.J."/>
            <person name="Nakayama T."/>
            <person name="Obornik M."/>
            <person name="Reyes-Prieto A."/>
            <person name="Armbrust E.V."/>
            <person name="Aves S.J."/>
            <person name="Beiko R.G."/>
            <person name="Coutinho P."/>
            <person name="Dacks J.B."/>
            <person name="Durnford D.G."/>
            <person name="Fast N.M."/>
            <person name="Green B.R."/>
            <person name="Grisdale C."/>
            <person name="Hempe F."/>
            <person name="Henrissat B."/>
            <person name="Hoppner M.P."/>
            <person name="Ishida K.-I."/>
            <person name="Kim E."/>
            <person name="Koreny L."/>
            <person name="Kroth P.G."/>
            <person name="Liu Y."/>
            <person name="Malik S.-B."/>
            <person name="Maier U.G."/>
            <person name="McRose D."/>
            <person name="Mock T."/>
            <person name="Neilson J.A."/>
            <person name="Onodera N.T."/>
            <person name="Poole A.M."/>
            <person name="Pritham E.J."/>
            <person name="Richards T.A."/>
            <person name="Rocap G."/>
            <person name="Roy S.W."/>
            <person name="Sarai C."/>
            <person name="Schaack S."/>
            <person name="Shirato S."/>
            <person name="Slamovits C.H."/>
            <person name="Spencer D.F."/>
            <person name="Suzuki S."/>
            <person name="Worden A.Z."/>
            <person name="Zauner S."/>
            <person name="Barry K."/>
            <person name="Bell C."/>
            <person name="Bharti A.K."/>
            <person name="Crow J.A."/>
            <person name="Grimwood J."/>
            <person name="Kramer R."/>
            <person name="Lindquist E."/>
            <person name="Lucas S."/>
            <person name="Salamov A."/>
            <person name="McFadden G.I."/>
            <person name="Lane C.E."/>
            <person name="Keeling P.J."/>
            <person name="Gray M.W."/>
            <person name="Grigoriev I.V."/>
            <person name="Archibald J.M."/>
        </authorList>
    </citation>
    <scope>NUCLEOTIDE SEQUENCE</scope>
    <source>
        <strain evidence="4">CCMP2712</strain>
    </source>
</reference>
<feature type="coiled-coil region" evidence="1">
    <location>
        <begin position="136"/>
        <end position="184"/>
    </location>
</feature>
<dbReference type="KEGG" id="gtt:GUITHDRAFT_101010"/>
<sequence>MSGVQKLYGELHSGQDRISAQKFVVDDELARQLLSKKVSKNKLKREEGTLRKDVELSIAKEKKASEMVKEGREELNKYRIDMRNNERARIENVKYMRAAENFAVQATKDLKIAQKIDNSSAEKIDAAKKVLKYAHVAEVKAKVTNNQKSLKKIETEIDSEISSIHKAAAKHKLAQKERADAKENLFVSNVIQNVRKQDFGGMLPVHVLAAEGKSAREEIREGSADYRNAAARFARSKQALSLATREDNTRHVVSSTERTDRKALQALVAAERLDREIRNLRTSAHSEEKKAAFGINEAKKYEYRAANLGAT</sequence>
<dbReference type="EnsemblProtists" id="EKX53306">
    <property type="protein sequence ID" value="EKX53306"/>
    <property type="gene ID" value="GUITHDRAFT_101010"/>
</dbReference>
<evidence type="ECO:0000313" key="3">
    <source>
        <dbReference type="EnsemblProtists" id="EKX53306"/>
    </source>
</evidence>
<evidence type="ECO:0000313" key="4">
    <source>
        <dbReference type="Proteomes" id="UP000011087"/>
    </source>
</evidence>
<dbReference type="AlphaFoldDB" id="L1JXM8"/>